<evidence type="ECO:0000256" key="2">
    <source>
        <dbReference type="ARBA" id="ARBA00023002"/>
    </source>
</evidence>
<accession>A0A2U2BQL3</accession>
<name>A0A2U2BQL3_ALCFA</name>
<dbReference type="Proteomes" id="UP000245216">
    <property type="component" value="Unassembled WGS sequence"/>
</dbReference>
<evidence type="ECO:0008006" key="6">
    <source>
        <dbReference type="Google" id="ProtNLM"/>
    </source>
</evidence>
<protein>
    <recommendedName>
        <fullName evidence="6">Aromatic-ring-hydroxylating dioxygenase subunit beta</fullName>
    </recommendedName>
</protein>
<proteinExistence type="inferred from homology"/>
<comment type="caution">
    <text evidence="4">The sequence shown here is derived from an EMBL/GenBank/DDBJ whole genome shotgun (WGS) entry which is preliminary data.</text>
</comment>
<dbReference type="Gene3D" id="3.10.450.50">
    <property type="match status" value="1"/>
</dbReference>
<feature type="region of interest" description="Disordered" evidence="3">
    <location>
        <begin position="23"/>
        <end position="60"/>
    </location>
</feature>
<evidence type="ECO:0000313" key="4">
    <source>
        <dbReference type="EMBL" id="PWE16286.1"/>
    </source>
</evidence>
<dbReference type="EMBL" id="QEXO01000001">
    <property type="protein sequence ID" value="PWE16286.1"/>
    <property type="molecule type" value="Genomic_DNA"/>
</dbReference>
<dbReference type="GO" id="GO:0019380">
    <property type="term" value="P:3-phenylpropionate catabolic process"/>
    <property type="evidence" value="ECO:0007669"/>
    <property type="project" value="TreeGrafter"/>
</dbReference>
<dbReference type="SUPFAM" id="SSF54427">
    <property type="entry name" value="NTF2-like"/>
    <property type="match status" value="1"/>
</dbReference>
<dbReference type="STRING" id="511.UZ73_02075"/>
<dbReference type="InterPro" id="IPR000391">
    <property type="entry name" value="Rng_hydr_dOase-bsu"/>
</dbReference>
<dbReference type="InterPro" id="IPR032710">
    <property type="entry name" value="NTF2-like_dom_sf"/>
</dbReference>
<comment type="similarity">
    <text evidence="1">Belongs to the bacterial ring-hydroxylating dioxygenase beta subunit family.</text>
</comment>
<dbReference type="PANTHER" id="PTHR41534:SF1">
    <property type="entry name" value="BLR3401 PROTEIN"/>
    <property type="match status" value="1"/>
</dbReference>
<evidence type="ECO:0000313" key="5">
    <source>
        <dbReference type="Proteomes" id="UP000245216"/>
    </source>
</evidence>
<dbReference type="PANTHER" id="PTHR41534">
    <property type="entry name" value="BLR3401 PROTEIN"/>
    <property type="match status" value="1"/>
</dbReference>
<feature type="compositionally biased region" description="Low complexity" evidence="3">
    <location>
        <begin position="34"/>
        <end position="55"/>
    </location>
</feature>
<gene>
    <name evidence="4" type="ORF">DF183_03030</name>
</gene>
<sequence length="219" mass="25124">MGHTQPIPCLEARHEAAGAGVMGMAQEQGQRSGQVQHALQEGQQQQQPLNPQQSQEPGQRLDQTMSLQNFVWQENALLDEGRFDEWYELFAQDGLYWIPGESGQESPEGRMCIALENRMLMRLRIDRLSHHRAFSLQPGVRGLRVIQHPRVQSEHPDEDGCYTVRTNLIYSEYQKQKTEVLPATASYRLRAVDQAWEIVEKRVDLLSVDGYLPTIQLFI</sequence>
<reference evidence="4 5" key="2">
    <citation type="submission" date="2018-05" db="EMBL/GenBank/DDBJ databases">
        <authorList>
            <person name="Lanie J.A."/>
            <person name="Ng W.-L."/>
            <person name="Kazmierczak K.M."/>
            <person name="Andrzejewski T.M."/>
            <person name="Davidsen T.M."/>
            <person name="Wayne K.J."/>
            <person name="Tettelin H."/>
            <person name="Glass J.I."/>
            <person name="Rusch D."/>
            <person name="Podicherti R."/>
            <person name="Tsui H.-C.T."/>
            <person name="Winkler M.E."/>
        </authorList>
    </citation>
    <scope>NUCLEOTIDE SEQUENCE [LARGE SCALE GENOMIC DNA]</scope>
    <source>
        <strain evidence="4 5">YBY</strain>
    </source>
</reference>
<dbReference type="GO" id="GO:0016491">
    <property type="term" value="F:oxidoreductase activity"/>
    <property type="evidence" value="ECO:0007669"/>
    <property type="project" value="UniProtKB-KW"/>
</dbReference>
<keyword evidence="2" id="KW-0560">Oxidoreductase</keyword>
<organism evidence="4 5">
    <name type="scientific">Alcaligenes faecalis</name>
    <dbReference type="NCBI Taxonomy" id="511"/>
    <lineage>
        <taxon>Bacteria</taxon>
        <taxon>Pseudomonadati</taxon>
        <taxon>Pseudomonadota</taxon>
        <taxon>Betaproteobacteria</taxon>
        <taxon>Burkholderiales</taxon>
        <taxon>Alcaligenaceae</taxon>
        <taxon>Alcaligenes</taxon>
    </lineage>
</organism>
<dbReference type="AlphaFoldDB" id="A0A2U2BQL3"/>
<evidence type="ECO:0000256" key="1">
    <source>
        <dbReference type="ARBA" id="ARBA00009570"/>
    </source>
</evidence>
<evidence type="ECO:0000256" key="3">
    <source>
        <dbReference type="SAM" id="MobiDB-lite"/>
    </source>
</evidence>
<dbReference type="Pfam" id="PF00866">
    <property type="entry name" value="Ring_hydroxyl_B"/>
    <property type="match status" value="1"/>
</dbReference>
<reference evidence="4 5" key="1">
    <citation type="submission" date="2018-05" db="EMBL/GenBank/DDBJ databases">
        <title>Genome Sequence of an Efficient Indole-Degrading Bacterium, Alcaligenes sp.YBY.</title>
        <authorList>
            <person name="Yang B."/>
        </authorList>
    </citation>
    <scope>NUCLEOTIDE SEQUENCE [LARGE SCALE GENOMIC DNA]</scope>
    <source>
        <strain evidence="4 5">YBY</strain>
    </source>
</reference>